<proteinExistence type="predicted"/>
<evidence type="ECO:0000313" key="1">
    <source>
        <dbReference type="EMBL" id="KAF8877660.1"/>
    </source>
</evidence>
<dbReference type="AlphaFoldDB" id="A0A9P5NBT8"/>
<comment type="caution">
    <text evidence="1">The sequence shown here is derived from an EMBL/GenBank/DDBJ whole genome shotgun (WGS) entry which is preliminary data.</text>
</comment>
<organism evidence="1 2">
    <name type="scientific">Gymnopilus junonius</name>
    <name type="common">Spectacular rustgill mushroom</name>
    <name type="synonym">Gymnopilus spectabilis subsp. junonius</name>
    <dbReference type="NCBI Taxonomy" id="109634"/>
    <lineage>
        <taxon>Eukaryota</taxon>
        <taxon>Fungi</taxon>
        <taxon>Dikarya</taxon>
        <taxon>Basidiomycota</taxon>
        <taxon>Agaricomycotina</taxon>
        <taxon>Agaricomycetes</taxon>
        <taxon>Agaricomycetidae</taxon>
        <taxon>Agaricales</taxon>
        <taxon>Agaricineae</taxon>
        <taxon>Hymenogastraceae</taxon>
        <taxon>Gymnopilus</taxon>
    </lineage>
</organism>
<evidence type="ECO:0000313" key="2">
    <source>
        <dbReference type="Proteomes" id="UP000724874"/>
    </source>
</evidence>
<gene>
    <name evidence="1" type="ORF">CPB84DRAFT_1688636</name>
</gene>
<dbReference type="OrthoDB" id="2669721at2759"/>
<name>A0A9P5NBT8_GYMJU</name>
<dbReference type="Proteomes" id="UP000724874">
    <property type="component" value="Unassembled WGS sequence"/>
</dbReference>
<keyword evidence="2" id="KW-1185">Reference proteome</keyword>
<reference evidence="1" key="1">
    <citation type="submission" date="2020-11" db="EMBL/GenBank/DDBJ databases">
        <authorList>
            <consortium name="DOE Joint Genome Institute"/>
            <person name="Ahrendt S."/>
            <person name="Riley R."/>
            <person name="Andreopoulos W."/>
            <person name="LaButti K."/>
            <person name="Pangilinan J."/>
            <person name="Ruiz-duenas F.J."/>
            <person name="Barrasa J.M."/>
            <person name="Sanchez-Garcia M."/>
            <person name="Camarero S."/>
            <person name="Miyauchi S."/>
            <person name="Serrano A."/>
            <person name="Linde D."/>
            <person name="Babiker R."/>
            <person name="Drula E."/>
            <person name="Ayuso-Fernandez I."/>
            <person name="Pacheco R."/>
            <person name="Padilla G."/>
            <person name="Ferreira P."/>
            <person name="Barriuso J."/>
            <person name="Kellner H."/>
            <person name="Castanera R."/>
            <person name="Alfaro M."/>
            <person name="Ramirez L."/>
            <person name="Pisabarro A.G."/>
            <person name="Kuo A."/>
            <person name="Tritt A."/>
            <person name="Lipzen A."/>
            <person name="He G."/>
            <person name="Yan M."/>
            <person name="Ng V."/>
            <person name="Cullen D."/>
            <person name="Martin F."/>
            <person name="Rosso M.-N."/>
            <person name="Henrissat B."/>
            <person name="Hibbett D."/>
            <person name="Martinez A.T."/>
            <person name="Grigoriev I.V."/>
        </authorList>
    </citation>
    <scope>NUCLEOTIDE SEQUENCE</scope>
    <source>
        <strain evidence="1">AH 44721</strain>
    </source>
</reference>
<sequence>MDAIRAFFSLNGIAVDENWTTQVKKWACLQLPNGQFIRTAWKEKQKFPSKVRMSRNVNHDGDSQSLEFAEVQFFFKITLRDRVETMALVSKFGAPDVQLCAKSSGALLICQYQGVMALEVISIKAISSCMAMVPFPE</sequence>
<dbReference type="EMBL" id="JADNYJ010000167">
    <property type="protein sequence ID" value="KAF8877660.1"/>
    <property type="molecule type" value="Genomic_DNA"/>
</dbReference>
<accession>A0A9P5NBT8</accession>
<protein>
    <submittedName>
        <fullName evidence="1">Uncharacterized protein</fullName>
    </submittedName>
</protein>